<gene>
    <name evidence="4" type="ORF">KIH79_05185</name>
</gene>
<feature type="domain" description="Mechanosensitive ion channel MscS" evidence="2">
    <location>
        <begin position="105"/>
        <end position="167"/>
    </location>
</feature>
<dbReference type="RefSeq" id="WP_219058439.1">
    <property type="nucleotide sequence ID" value="NZ_JAHBBH010000011.1"/>
</dbReference>
<proteinExistence type="predicted"/>
<feature type="domain" description="Mechanosensitive ion channel transmembrane helices 2/3" evidence="3">
    <location>
        <begin position="62"/>
        <end position="104"/>
    </location>
</feature>
<evidence type="ECO:0000313" key="5">
    <source>
        <dbReference type="Proteomes" id="UP000700815"/>
    </source>
</evidence>
<keyword evidence="1" id="KW-0812">Transmembrane</keyword>
<dbReference type="Pfam" id="PF21088">
    <property type="entry name" value="MS_channel_1st"/>
    <property type="match status" value="1"/>
</dbReference>
<sequence>MDTTAATDSLASMLTWLETNSGKIIFFVAVFVVAWVFVKGISKLLRKVLDRTDMPNASIFVNIVRVLVWVFAATIVLKPVFGIDPTTLMTALGVGGIAVSLGLKDTVANVISGFGLMFGKVIQPGDLITVAGTTGVVKDITWRQTVVRERNGNEMVIPNSVLNTASLEKLTPGNEELVTVPFTAKAGEDIAVIERHIMDVVAAGTASVAAEGTSPIVKFTGFSPYGIEGQVLVFAKPDLLPSTARDAAVRALAGADFIEQRAAVGA</sequence>
<organism evidence="4 5">
    <name type="scientific">Bifidobacterium miconis</name>
    <dbReference type="NCBI Taxonomy" id="2834435"/>
    <lineage>
        <taxon>Bacteria</taxon>
        <taxon>Bacillati</taxon>
        <taxon>Actinomycetota</taxon>
        <taxon>Actinomycetes</taxon>
        <taxon>Bifidobacteriales</taxon>
        <taxon>Bifidobacteriaceae</taxon>
        <taxon>Bifidobacterium</taxon>
    </lineage>
</organism>
<accession>A0ABS6WE76</accession>
<feature type="transmembrane region" description="Helical" evidence="1">
    <location>
        <begin position="59"/>
        <end position="81"/>
    </location>
</feature>
<keyword evidence="5" id="KW-1185">Reference proteome</keyword>
<evidence type="ECO:0000259" key="3">
    <source>
        <dbReference type="Pfam" id="PF21088"/>
    </source>
</evidence>
<dbReference type="Pfam" id="PF00924">
    <property type="entry name" value="MS_channel_2nd"/>
    <property type="match status" value="1"/>
</dbReference>
<feature type="transmembrane region" description="Helical" evidence="1">
    <location>
        <begin position="87"/>
        <end position="103"/>
    </location>
</feature>
<dbReference type="EMBL" id="JAHBBH010000011">
    <property type="protein sequence ID" value="MBW3092351.1"/>
    <property type="molecule type" value="Genomic_DNA"/>
</dbReference>
<evidence type="ECO:0000313" key="4">
    <source>
        <dbReference type="EMBL" id="MBW3092351.1"/>
    </source>
</evidence>
<dbReference type="Proteomes" id="UP000700815">
    <property type="component" value="Unassembled WGS sequence"/>
</dbReference>
<name>A0ABS6WE76_9BIFI</name>
<protein>
    <submittedName>
        <fullName evidence="4">Mechanosensitive ion channel family protein</fullName>
    </submittedName>
</protein>
<keyword evidence="1" id="KW-1133">Transmembrane helix</keyword>
<reference evidence="4 5" key="1">
    <citation type="submission" date="2021-05" db="EMBL/GenBank/DDBJ databases">
        <title>Phylogenetic classification of ten novel species belonging to the genus Bifidobacterium comprising B. colchicus sp. nov., B. abeli sp. nov., B. bicoloris sp. nov., B. guerezis sp. nov., B. rosaliae sp. nov., B. santillanensis sp. nov., B. argentati sp. nov., B. amazzoni sp. nov., B. pluviali sp. nov., and B. pinnaculum sp. nov.</title>
        <authorList>
            <person name="Lugli G.A."/>
            <person name="Ruiz Garcia L."/>
            <person name="Margolles A."/>
            <person name="Ventura M."/>
        </authorList>
    </citation>
    <scope>NUCLEOTIDE SEQUENCE [LARGE SCALE GENOMIC DNA]</scope>
    <source>
        <strain evidence="4 5">82T10</strain>
    </source>
</reference>
<dbReference type="InterPro" id="IPR008910">
    <property type="entry name" value="MSC_TM_helix"/>
</dbReference>
<dbReference type="Pfam" id="PF05552">
    <property type="entry name" value="MS_channel_1st_1"/>
    <property type="match status" value="1"/>
</dbReference>
<dbReference type="PANTHER" id="PTHR30221">
    <property type="entry name" value="SMALL-CONDUCTANCE MECHANOSENSITIVE CHANNEL"/>
    <property type="match status" value="1"/>
</dbReference>
<dbReference type="InterPro" id="IPR049142">
    <property type="entry name" value="MS_channel_1st"/>
</dbReference>
<comment type="caution">
    <text evidence="4">The sequence shown here is derived from an EMBL/GenBank/DDBJ whole genome shotgun (WGS) entry which is preliminary data.</text>
</comment>
<dbReference type="PANTHER" id="PTHR30221:SF1">
    <property type="entry name" value="SMALL-CONDUCTANCE MECHANOSENSITIVE CHANNEL"/>
    <property type="match status" value="1"/>
</dbReference>
<dbReference type="InterPro" id="IPR006685">
    <property type="entry name" value="MscS_channel_2nd"/>
</dbReference>
<feature type="transmembrane region" description="Helical" evidence="1">
    <location>
        <begin position="20"/>
        <end position="38"/>
    </location>
</feature>
<evidence type="ECO:0000259" key="2">
    <source>
        <dbReference type="Pfam" id="PF00924"/>
    </source>
</evidence>
<dbReference type="InterPro" id="IPR045275">
    <property type="entry name" value="MscS_archaea/bacteria_type"/>
</dbReference>
<evidence type="ECO:0000256" key="1">
    <source>
        <dbReference type="SAM" id="Phobius"/>
    </source>
</evidence>
<keyword evidence="1" id="KW-0472">Membrane</keyword>